<name>A0ABM7R7X6_9BACT</name>
<dbReference type="InterPro" id="IPR017850">
    <property type="entry name" value="Alkaline_phosphatase_core_sf"/>
</dbReference>
<dbReference type="Pfam" id="PF07394">
    <property type="entry name" value="DUF1501"/>
    <property type="match status" value="1"/>
</dbReference>
<protein>
    <submittedName>
        <fullName evidence="1">Sulfatase</fullName>
    </submittedName>
</protein>
<dbReference type="EMBL" id="AP024702">
    <property type="protein sequence ID" value="BCX46185.1"/>
    <property type="molecule type" value="Genomic_DNA"/>
</dbReference>
<keyword evidence="2" id="KW-1185">Reference proteome</keyword>
<dbReference type="InterPro" id="IPR010869">
    <property type="entry name" value="DUF1501"/>
</dbReference>
<reference evidence="1 2" key="1">
    <citation type="submission" date="2021-06" db="EMBL/GenBank/DDBJ databases">
        <title>Complete genome of Haloferula helveola possessing various polysaccharide degrading enzymes.</title>
        <authorList>
            <person name="Takami H."/>
            <person name="Huang C."/>
            <person name="Hamasaki K."/>
        </authorList>
    </citation>
    <scope>NUCLEOTIDE SEQUENCE [LARGE SCALE GENOMIC DNA]</scope>
    <source>
        <strain evidence="1 2">CN-1</strain>
    </source>
</reference>
<proteinExistence type="predicted"/>
<organism evidence="1 2">
    <name type="scientific">Haloferula helveola</name>
    <dbReference type="NCBI Taxonomy" id="490095"/>
    <lineage>
        <taxon>Bacteria</taxon>
        <taxon>Pseudomonadati</taxon>
        <taxon>Verrucomicrobiota</taxon>
        <taxon>Verrucomicrobiia</taxon>
        <taxon>Verrucomicrobiales</taxon>
        <taxon>Verrucomicrobiaceae</taxon>
        <taxon>Haloferula</taxon>
    </lineage>
</organism>
<dbReference type="Gene3D" id="3.40.720.10">
    <property type="entry name" value="Alkaline Phosphatase, subunit A"/>
    <property type="match status" value="1"/>
</dbReference>
<evidence type="ECO:0000313" key="1">
    <source>
        <dbReference type="EMBL" id="BCX46185.1"/>
    </source>
</evidence>
<dbReference type="InterPro" id="IPR006311">
    <property type="entry name" value="TAT_signal"/>
</dbReference>
<gene>
    <name evidence="1" type="ORF">HAHE_00930</name>
</gene>
<dbReference type="PANTHER" id="PTHR43737:SF1">
    <property type="entry name" value="DUF1501 DOMAIN-CONTAINING PROTEIN"/>
    <property type="match status" value="1"/>
</dbReference>
<evidence type="ECO:0000313" key="2">
    <source>
        <dbReference type="Proteomes" id="UP001374893"/>
    </source>
</evidence>
<dbReference type="Proteomes" id="UP001374893">
    <property type="component" value="Chromosome"/>
</dbReference>
<dbReference type="SUPFAM" id="SSF53649">
    <property type="entry name" value="Alkaline phosphatase-like"/>
    <property type="match status" value="1"/>
</dbReference>
<accession>A0ABM7R7X6</accession>
<dbReference type="PANTHER" id="PTHR43737">
    <property type="entry name" value="BLL7424 PROTEIN"/>
    <property type="match status" value="1"/>
</dbReference>
<sequence length="494" mass="54571">MARIPLQDELRLRQAQTITRRHFLRRCNAGLGGLALAQLSGGVASGASGFPQIGSDPMSPRASMVAPKAKRVIYMHMAGSPPQHELFDHKPKLKEFHMKECPQELLEGKTFAFIKGTPKLLGSVHELRQHGHSGAWIGDTLPELAKHADDLCFIKSMTTDQFNHAPAQLLLHTGNQQFGGASMGAWVTYGLGSPNSDLPGYMVMVSGGKMPSGGKSLWGSSFLPSIYQGVQCRAKGDPILYVSNPDGMSRSIRRRSLDALNQLNRMELEQFRDPETETRISQYELAFRMQTAVPGVMDISKEPQAVLEEYGAKPGEASFANNCLLARRLAEQGVRFIQLFDWGWDMHGTSAENDMEAGLPAKCREIDRPISALLTDLKRRGMLEDTLVVWGGEFGRTPMNEARNGSKFLGRDHHPDCFTVWMAGGGVKPGLSYGTTDELGYRVVENPVTVRDFQATLMQALGIEPHRFSFPYQGLNQRLIGPANHPKVMHDLFA</sequence>
<dbReference type="PROSITE" id="PS51318">
    <property type="entry name" value="TAT"/>
    <property type="match status" value="1"/>
</dbReference>
<dbReference type="RefSeq" id="WP_338687575.1">
    <property type="nucleotide sequence ID" value="NZ_AP024702.1"/>
</dbReference>